<comment type="caution">
    <text evidence="1">The sequence shown here is derived from an EMBL/GenBank/DDBJ whole genome shotgun (WGS) entry which is preliminary data.</text>
</comment>
<sequence>MGIRRRGDGSLVRLCRSRLFMEKMYESSSGEEFEIFMIRFFIDSFVSIIIEAKSNVENLIIHVWVIMGLSSSSYTLQVSLHNVEAQRYISDSLPLLVPRYGPFDVPPLD</sequence>
<name>A0A6D2KDA5_9BRAS</name>
<accession>A0A6D2KDA5</accession>
<reference evidence="1" key="1">
    <citation type="submission" date="2020-01" db="EMBL/GenBank/DDBJ databases">
        <authorList>
            <person name="Mishra B."/>
        </authorList>
    </citation>
    <scope>NUCLEOTIDE SEQUENCE [LARGE SCALE GENOMIC DNA]</scope>
</reference>
<dbReference type="AlphaFoldDB" id="A0A6D2KDA5"/>
<evidence type="ECO:0000313" key="2">
    <source>
        <dbReference type="Proteomes" id="UP000467841"/>
    </source>
</evidence>
<proteinExistence type="predicted"/>
<protein>
    <submittedName>
        <fullName evidence="1">Uncharacterized protein</fullName>
    </submittedName>
</protein>
<evidence type="ECO:0000313" key="1">
    <source>
        <dbReference type="EMBL" id="CAA7054974.1"/>
    </source>
</evidence>
<organism evidence="1 2">
    <name type="scientific">Microthlaspi erraticum</name>
    <dbReference type="NCBI Taxonomy" id="1685480"/>
    <lineage>
        <taxon>Eukaryota</taxon>
        <taxon>Viridiplantae</taxon>
        <taxon>Streptophyta</taxon>
        <taxon>Embryophyta</taxon>
        <taxon>Tracheophyta</taxon>
        <taxon>Spermatophyta</taxon>
        <taxon>Magnoliopsida</taxon>
        <taxon>eudicotyledons</taxon>
        <taxon>Gunneridae</taxon>
        <taxon>Pentapetalae</taxon>
        <taxon>rosids</taxon>
        <taxon>malvids</taxon>
        <taxon>Brassicales</taxon>
        <taxon>Brassicaceae</taxon>
        <taxon>Coluteocarpeae</taxon>
        <taxon>Microthlaspi</taxon>
    </lineage>
</organism>
<dbReference type="Proteomes" id="UP000467841">
    <property type="component" value="Unassembled WGS sequence"/>
</dbReference>
<gene>
    <name evidence="1" type="ORF">MERR_LOCUS42210</name>
</gene>
<dbReference type="EMBL" id="CACVBM020001601">
    <property type="protein sequence ID" value="CAA7054974.1"/>
    <property type="molecule type" value="Genomic_DNA"/>
</dbReference>
<keyword evidence="2" id="KW-1185">Reference proteome</keyword>